<evidence type="ECO:0000256" key="7">
    <source>
        <dbReference type="ARBA" id="ARBA00022722"/>
    </source>
</evidence>
<dbReference type="Pfam" id="PF00476">
    <property type="entry name" value="DNA_pol_A"/>
    <property type="match status" value="1"/>
</dbReference>
<dbReference type="OrthoDB" id="9806424at2"/>
<evidence type="ECO:0000256" key="5">
    <source>
        <dbReference type="ARBA" id="ARBA00022695"/>
    </source>
</evidence>
<dbReference type="CDD" id="cd06139">
    <property type="entry name" value="DNA_polA_I_Ecoli_like_exo"/>
    <property type="match status" value="1"/>
</dbReference>
<dbReference type="InterPro" id="IPR013520">
    <property type="entry name" value="Ribonucl_H"/>
</dbReference>
<dbReference type="FunFam" id="1.10.150.20:FF:000003">
    <property type="entry name" value="DNA polymerase I"/>
    <property type="match status" value="1"/>
</dbReference>
<keyword evidence="5 16" id="KW-0548">Nucleotidyltransferase</keyword>
<dbReference type="InterPro" id="IPR018320">
    <property type="entry name" value="DNA_polymerase_1"/>
</dbReference>
<dbReference type="GO" id="GO:0003677">
    <property type="term" value="F:DNA binding"/>
    <property type="evidence" value="ECO:0007669"/>
    <property type="project" value="UniProtKB-UniRule"/>
</dbReference>
<keyword evidence="7" id="KW-0540">Nuclease</keyword>
<evidence type="ECO:0000259" key="19">
    <source>
        <dbReference type="SMART" id="SM00479"/>
    </source>
</evidence>
<feature type="domain" description="3'-5' exonuclease" evidence="17">
    <location>
        <begin position="297"/>
        <end position="478"/>
    </location>
</feature>
<dbReference type="PRINTS" id="PR00868">
    <property type="entry name" value="DNAPOLI"/>
</dbReference>
<comment type="similarity">
    <text evidence="1 16">Belongs to the DNA polymerase type-A family.</text>
</comment>
<evidence type="ECO:0000256" key="15">
    <source>
        <dbReference type="NCBIfam" id="TIGR00593"/>
    </source>
</evidence>
<dbReference type="SMART" id="SM00479">
    <property type="entry name" value="EXOIII"/>
    <property type="match status" value="1"/>
</dbReference>
<keyword evidence="8 16" id="KW-0227">DNA damage</keyword>
<feature type="domain" description="DNA-directed DNA polymerase family A palm" evidence="20">
    <location>
        <begin position="645"/>
        <end position="843"/>
    </location>
</feature>
<dbReference type="KEGG" id="csm:CSUB8521_1523"/>
<dbReference type="Gene3D" id="3.30.420.10">
    <property type="entry name" value="Ribonuclease H-like superfamily/Ribonuclease H"/>
    <property type="match status" value="1"/>
</dbReference>
<dbReference type="GO" id="GO:0006261">
    <property type="term" value="P:DNA-templated DNA replication"/>
    <property type="evidence" value="ECO:0007669"/>
    <property type="project" value="UniProtKB-UniRule"/>
</dbReference>
<dbReference type="InterPro" id="IPR036397">
    <property type="entry name" value="RNaseH_sf"/>
</dbReference>
<dbReference type="PANTHER" id="PTHR10133">
    <property type="entry name" value="DNA POLYMERASE I"/>
    <property type="match status" value="1"/>
</dbReference>
<proteinExistence type="inferred from homology"/>
<dbReference type="InterPro" id="IPR020046">
    <property type="entry name" value="5-3_exonucl_a-hlix_arch_N"/>
</dbReference>
<evidence type="ECO:0000259" key="17">
    <source>
        <dbReference type="SMART" id="SM00474"/>
    </source>
</evidence>
<keyword evidence="6 16" id="KW-0235">DNA replication</keyword>
<dbReference type="Proteomes" id="UP000031135">
    <property type="component" value="Chromosome"/>
</dbReference>
<keyword evidence="9 16" id="KW-0378">Hydrolase</keyword>
<keyword evidence="4 16" id="KW-0808">Transferase</keyword>
<evidence type="ECO:0000256" key="10">
    <source>
        <dbReference type="ARBA" id="ARBA00022839"/>
    </source>
</evidence>
<sequence length="879" mass="100716">MKTLTIIDTFGFFFRLFYALKGLKNSKGEPSNMISGFANFVYSLKSEHPSDMIIFTLDSKGKTFRSEIDPNYKINRTPPPPDLLAQIPICIQMIEKMGFSSFSCEGYEADDIIASLVKECKDKDIFVRIITQDKDLYQLIKDGKVSIYSPISKNDYNEAGCLEKYGVKPSQIRDFLALCGDSSDNIPGVKGIGAKGAKNLLDEFESIEGIYENLTLVRNERSRNLLLEGKENAFLSKKLASLYEDLDVKKMLLNCEYPKDEPLLKIMDILEHYELNALLKKLRTNPEHKDKNLGFNARLVLDENELFEILEKIDEQSIIAFDTETTGLNTKEAKIVGFSFCFHESEAFYVPLAHDYLGVCKQISMQTAKKGIEKIYQSTVIGHNLKYDFEIIKNNFNLLPPKKYADTMILAWLKEPSLRVNMDDLAKRLFDYETLHFEDLVKKGESFAGVDVEKACKYAAEDAYITLRFYLYFLHNLEQPLFELAQKSEFEFIKVLIMMENNGIKLDIQKLESLMQSFNQDIKMLSEKIYELAGEKFNINSPKQVGDILFEKLKLPSGKKSKTGHSTDEKVLNTILDEHLIVKEILAYRELAKLVSTYCEPLLKLAKKDKNSRIYSSFLQTGTATGRLSSKDPNLQNIPAHGQYAKDYKSCFVAKEGFSFISLDYSQIELRMLAHFSEDEKLLEAFLNDEDIHAKTAIMIFGHSDYETRSIAKSINFGLIYGMGYKTLSQNLKIEAKLAKEYIEKYFENFTSIKMYFEKVKNEAKQNGFIKTLLGRKRYFDFENAKPMHVAMYERESINSTLQGSAADIIKLAMIEIAKDLDENKRLILQIHDELVFEVKDELCEEFAKKASDIMENIVKLKVKLKTSSSIAKNWGALK</sequence>
<dbReference type="RefSeq" id="WP_039664512.1">
    <property type="nucleotide sequence ID" value="NZ_CP007772.1"/>
</dbReference>
<feature type="domain" description="Exonuclease" evidence="19">
    <location>
        <begin position="317"/>
        <end position="479"/>
    </location>
</feature>
<dbReference type="CDD" id="cd09859">
    <property type="entry name" value="PIN_53EXO"/>
    <property type="match status" value="1"/>
</dbReference>
<dbReference type="Gene3D" id="3.40.50.1010">
    <property type="entry name" value="5'-nuclease"/>
    <property type="match status" value="1"/>
</dbReference>
<dbReference type="EC" id="2.7.7.7" evidence="2 15"/>
<dbReference type="NCBIfam" id="TIGR00593">
    <property type="entry name" value="pola"/>
    <property type="match status" value="1"/>
</dbReference>
<organism evidence="21 22">
    <name type="scientific">Campylobacter subantarcticus LMG 24374</name>
    <dbReference type="NCBI Taxonomy" id="1388751"/>
    <lineage>
        <taxon>Bacteria</taxon>
        <taxon>Pseudomonadati</taxon>
        <taxon>Campylobacterota</taxon>
        <taxon>Epsilonproteobacteria</taxon>
        <taxon>Campylobacterales</taxon>
        <taxon>Campylobacteraceae</taxon>
        <taxon>Campylobacter</taxon>
    </lineage>
</organism>
<evidence type="ECO:0000256" key="8">
    <source>
        <dbReference type="ARBA" id="ARBA00022763"/>
    </source>
</evidence>
<evidence type="ECO:0000256" key="9">
    <source>
        <dbReference type="ARBA" id="ARBA00022801"/>
    </source>
</evidence>
<dbReference type="InterPro" id="IPR020045">
    <property type="entry name" value="DNA_polI_H3TH"/>
</dbReference>
<dbReference type="SUPFAM" id="SSF53098">
    <property type="entry name" value="Ribonuclease H-like"/>
    <property type="match status" value="1"/>
</dbReference>
<dbReference type="Pfam" id="PF01612">
    <property type="entry name" value="DNA_pol_A_exo1"/>
    <property type="match status" value="1"/>
</dbReference>
<dbReference type="InterPro" id="IPR002298">
    <property type="entry name" value="DNA_polymerase_A"/>
</dbReference>
<dbReference type="FunFam" id="1.20.1060.10:FF:000001">
    <property type="entry name" value="DNA polymerase I"/>
    <property type="match status" value="1"/>
</dbReference>
<dbReference type="EMBL" id="CP007772">
    <property type="protein sequence ID" value="AJC91344.1"/>
    <property type="molecule type" value="Genomic_DNA"/>
</dbReference>
<dbReference type="SUPFAM" id="SSF56672">
    <property type="entry name" value="DNA/RNA polymerases"/>
    <property type="match status" value="1"/>
</dbReference>
<evidence type="ECO:0000256" key="14">
    <source>
        <dbReference type="ARBA" id="ARBA00049244"/>
    </source>
</evidence>
<dbReference type="PROSITE" id="PS00447">
    <property type="entry name" value="DNA_POLYMERASE_A"/>
    <property type="match status" value="1"/>
</dbReference>
<dbReference type="FunFam" id="1.10.150.20:FF:000002">
    <property type="entry name" value="DNA polymerase I"/>
    <property type="match status" value="1"/>
</dbReference>
<reference evidence="21 22" key="1">
    <citation type="journal article" date="2014" name="Genome Biol. Evol.">
        <title>Comparative Genomics of the Campylobacter lari Group.</title>
        <authorList>
            <person name="Miller W.G."/>
            <person name="Yee E."/>
            <person name="Chapman M.H."/>
            <person name="Smith T.P."/>
            <person name="Bono J.L."/>
            <person name="Huynh S."/>
            <person name="Parker C.T."/>
            <person name="Vandamme P."/>
            <person name="Luong K."/>
            <person name="Korlach J."/>
        </authorList>
    </citation>
    <scope>NUCLEOTIDE SEQUENCE [LARGE SCALE GENOMIC DNA]</scope>
    <source>
        <strain evidence="21 22">LMG 24374</strain>
    </source>
</reference>
<evidence type="ECO:0000256" key="12">
    <source>
        <dbReference type="ARBA" id="ARBA00023125"/>
    </source>
</evidence>
<dbReference type="SUPFAM" id="SSF88723">
    <property type="entry name" value="PIN domain-like"/>
    <property type="match status" value="1"/>
</dbReference>
<dbReference type="PANTHER" id="PTHR10133:SF27">
    <property type="entry name" value="DNA POLYMERASE NU"/>
    <property type="match status" value="1"/>
</dbReference>
<feature type="domain" description="5'-3' exonuclease" evidence="18">
    <location>
        <begin position="1"/>
        <end position="258"/>
    </location>
</feature>
<dbReference type="InterPro" id="IPR012337">
    <property type="entry name" value="RNaseH-like_sf"/>
</dbReference>
<dbReference type="CDD" id="cd08637">
    <property type="entry name" value="DNA_pol_A_pol_I_C"/>
    <property type="match status" value="1"/>
</dbReference>
<dbReference type="CDD" id="cd09898">
    <property type="entry name" value="H3TH_53EXO"/>
    <property type="match status" value="1"/>
</dbReference>
<evidence type="ECO:0000259" key="18">
    <source>
        <dbReference type="SMART" id="SM00475"/>
    </source>
</evidence>
<dbReference type="Pfam" id="PF02739">
    <property type="entry name" value="5_3_exonuc_N"/>
    <property type="match status" value="1"/>
</dbReference>
<gene>
    <name evidence="16 21" type="primary">polA</name>
    <name evidence="21" type="ORF">CSUB8521_1523</name>
</gene>
<comment type="function">
    <text evidence="16">In addition to polymerase activity, this DNA polymerase exhibits 3'-5' and 5'-3' exonuclease activity.</text>
</comment>
<dbReference type="InterPro" id="IPR029060">
    <property type="entry name" value="PIN-like_dom_sf"/>
</dbReference>
<dbReference type="SUPFAM" id="SSF47807">
    <property type="entry name" value="5' to 3' exonuclease, C-terminal subdomain"/>
    <property type="match status" value="1"/>
</dbReference>
<keyword evidence="12 16" id="KW-0238">DNA-binding</keyword>
<dbReference type="InterPro" id="IPR036279">
    <property type="entry name" value="5-3_exonuclease_C_sf"/>
</dbReference>
<keyword evidence="11 16" id="KW-0239">DNA-directed DNA polymerase</keyword>
<dbReference type="InterPro" id="IPR008918">
    <property type="entry name" value="HhH2"/>
</dbReference>
<dbReference type="Pfam" id="PF01367">
    <property type="entry name" value="5_3_exonuc"/>
    <property type="match status" value="1"/>
</dbReference>
<evidence type="ECO:0000256" key="11">
    <source>
        <dbReference type="ARBA" id="ARBA00022932"/>
    </source>
</evidence>
<dbReference type="HOGENOM" id="CLU_004675_0_0_7"/>
<keyword evidence="10 16" id="KW-0269">Exonuclease</keyword>
<dbReference type="AlphaFoldDB" id="A0A0A8HEI8"/>
<evidence type="ECO:0000256" key="3">
    <source>
        <dbReference type="ARBA" id="ARBA00020311"/>
    </source>
</evidence>
<evidence type="ECO:0000313" key="22">
    <source>
        <dbReference type="Proteomes" id="UP000031135"/>
    </source>
</evidence>
<evidence type="ECO:0000256" key="2">
    <source>
        <dbReference type="ARBA" id="ARBA00012417"/>
    </source>
</evidence>
<dbReference type="SMART" id="SM00279">
    <property type="entry name" value="HhH2"/>
    <property type="match status" value="1"/>
</dbReference>
<comment type="catalytic activity">
    <reaction evidence="14 16">
        <text>DNA(n) + a 2'-deoxyribonucleoside 5'-triphosphate = DNA(n+1) + diphosphate</text>
        <dbReference type="Rhea" id="RHEA:22508"/>
        <dbReference type="Rhea" id="RHEA-COMP:17339"/>
        <dbReference type="Rhea" id="RHEA-COMP:17340"/>
        <dbReference type="ChEBI" id="CHEBI:33019"/>
        <dbReference type="ChEBI" id="CHEBI:61560"/>
        <dbReference type="ChEBI" id="CHEBI:173112"/>
        <dbReference type="EC" id="2.7.7.7"/>
    </reaction>
</comment>
<dbReference type="GO" id="GO:0008409">
    <property type="term" value="F:5'-3' exonuclease activity"/>
    <property type="evidence" value="ECO:0007669"/>
    <property type="project" value="UniProtKB-UniRule"/>
</dbReference>
<evidence type="ECO:0000256" key="16">
    <source>
        <dbReference type="RuleBase" id="RU004460"/>
    </source>
</evidence>
<evidence type="ECO:0000256" key="6">
    <source>
        <dbReference type="ARBA" id="ARBA00022705"/>
    </source>
</evidence>
<dbReference type="GO" id="GO:0006302">
    <property type="term" value="P:double-strand break repair"/>
    <property type="evidence" value="ECO:0007669"/>
    <property type="project" value="TreeGrafter"/>
</dbReference>
<dbReference type="InterPro" id="IPR001098">
    <property type="entry name" value="DNA-dir_DNA_pol_A_palm_dom"/>
</dbReference>
<dbReference type="NCBIfam" id="NF004397">
    <property type="entry name" value="PRK05755.1"/>
    <property type="match status" value="1"/>
</dbReference>
<keyword evidence="13 16" id="KW-0234">DNA repair</keyword>
<evidence type="ECO:0000256" key="1">
    <source>
        <dbReference type="ARBA" id="ARBA00007705"/>
    </source>
</evidence>
<name>A0A0A8HEI8_9BACT</name>
<dbReference type="GO" id="GO:0003887">
    <property type="term" value="F:DNA-directed DNA polymerase activity"/>
    <property type="evidence" value="ECO:0007669"/>
    <property type="project" value="UniProtKB-UniRule"/>
</dbReference>
<dbReference type="InterPro" id="IPR002562">
    <property type="entry name" value="3'-5'_exonuclease_dom"/>
</dbReference>
<accession>A0A0A8HEI8</accession>
<dbReference type="InterPro" id="IPR043502">
    <property type="entry name" value="DNA/RNA_pol_sf"/>
</dbReference>
<dbReference type="SMART" id="SM00474">
    <property type="entry name" value="35EXOc"/>
    <property type="match status" value="1"/>
</dbReference>
<evidence type="ECO:0000256" key="4">
    <source>
        <dbReference type="ARBA" id="ARBA00022679"/>
    </source>
</evidence>
<dbReference type="Gene3D" id="3.30.70.370">
    <property type="match status" value="1"/>
</dbReference>
<evidence type="ECO:0000256" key="13">
    <source>
        <dbReference type="ARBA" id="ARBA00023204"/>
    </source>
</evidence>
<dbReference type="InterPro" id="IPR002421">
    <property type="entry name" value="5-3_exonuclease"/>
</dbReference>
<evidence type="ECO:0000259" key="20">
    <source>
        <dbReference type="SMART" id="SM00482"/>
    </source>
</evidence>
<dbReference type="SMART" id="SM00475">
    <property type="entry name" value="53EXOc"/>
    <property type="match status" value="1"/>
</dbReference>
<dbReference type="Gene3D" id="1.20.1060.10">
    <property type="entry name" value="Taq DNA Polymerase, Chain T, domain 4"/>
    <property type="match status" value="1"/>
</dbReference>
<evidence type="ECO:0000313" key="21">
    <source>
        <dbReference type="EMBL" id="AJC91344.1"/>
    </source>
</evidence>
<dbReference type="Gene3D" id="1.10.150.20">
    <property type="entry name" value="5' to 3' exonuclease, C-terminal subdomain"/>
    <property type="match status" value="2"/>
</dbReference>
<dbReference type="GO" id="GO:0008408">
    <property type="term" value="F:3'-5' exonuclease activity"/>
    <property type="evidence" value="ECO:0007669"/>
    <property type="project" value="UniProtKB-UniRule"/>
</dbReference>
<protein>
    <recommendedName>
        <fullName evidence="3 15">DNA polymerase I</fullName>
        <ecNumber evidence="2 15">2.7.7.7</ecNumber>
    </recommendedName>
</protein>
<dbReference type="SMART" id="SM00482">
    <property type="entry name" value="POLAc"/>
    <property type="match status" value="1"/>
</dbReference>
<dbReference type="InterPro" id="IPR019760">
    <property type="entry name" value="DNA-dir_DNA_pol_A_CS"/>
</dbReference>